<gene>
    <name evidence="2" type="ORF">WCD74_28510</name>
</gene>
<keyword evidence="1" id="KW-0812">Transmembrane</keyword>
<name>A0ABU8MZ97_9PSEU</name>
<feature type="transmembrane region" description="Helical" evidence="1">
    <location>
        <begin position="6"/>
        <end position="28"/>
    </location>
</feature>
<feature type="transmembrane region" description="Helical" evidence="1">
    <location>
        <begin position="40"/>
        <end position="58"/>
    </location>
</feature>
<dbReference type="Pfam" id="PF10724">
    <property type="entry name" value="DUF2516"/>
    <property type="match status" value="1"/>
</dbReference>
<keyword evidence="3" id="KW-1185">Reference proteome</keyword>
<accession>A0ABU8MZ97</accession>
<dbReference type="EMBL" id="JBBEGN010000027">
    <property type="protein sequence ID" value="MEJ2871733.1"/>
    <property type="molecule type" value="Genomic_DNA"/>
</dbReference>
<evidence type="ECO:0000313" key="3">
    <source>
        <dbReference type="Proteomes" id="UP001385809"/>
    </source>
</evidence>
<evidence type="ECO:0000256" key="1">
    <source>
        <dbReference type="SAM" id="Phobius"/>
    </source>
</evidence>
<comment type="caution">
    <text evidence="2">The sequence shown here is derived from an EMBL/GenBank/DDBJ whole genome shotgun (WGS) entry which is preliminary data.</text>
</comment>
<dbReference type="Proteomes" id="UP001385809">
    <property type="component" value="Unassembled WGS sequence"/>
</dbReference>
<dbReference type="RefSeq" id="WP_337698330.1">
    <property type="nucleotide sequence ID" value="NZ_JBBEGN010000027.1"/>
</dbReference>
<proteinExistence type="predicted"/>
<protein>
    <submittedName>
        <fullName evidence="2">DUF2516 family protein</fullName>
    </submittedName>
</protein>
<feature type="transmembrane region" description="Helical" evidence="1">
    <location>
        <begin position="64"/>
        <end position="83"/>
    </location>
</feature>
<organism evidence="2 3">
    <name type="scientific">Actinomycetospora aurantiaca</name>
    <dbReference type="NCBI Taxonomy" id="3129233"/>
    <lineage>
        <taxon>Bacteria</taxon>
        <taxon>Bacillati</taxon>
        <taxon>Actinomycetota</taxon>
        <taxon>Actinomycetes</taxon>
        <taxon>Pseudonocardiales</taxon>
        <taxon>Pseudonocardiaceae</taxon>
        <taxon>Actinomycetospora</taxon>
    </lineage>
</organism>
<keyword evidence="1" id="KW-1133">Transmembrane helix</keyword>
<keyword evidence="1" id="KW-0472">Membrane</keyword>
<evidence type="ECO:0000313" key="2">
    <source>
        <dbReference type="EMBL" id="MEJ2871733.1"/>
    </source>
</evidence>
<reference evidence="2 3" key="1">
    <citation type="submission" date="2024-03" db="EMBL/GenBank/DDBJ databases">
        <title>Actinomycetospora sp. OC33-EN08, a novel actinomycete isolated from wild orchid (Aerides multiflora).</title>
        <authorList>
            <person name="Suriyachadkun C."/>
        </authorList>
    </citation>
    <scope>NUCLEOTIDE SEQUENCE [LARGE SCALE GENOMIC DNA]</scope>
    <source>
        <strain evidence="2 3">OC33-EN08</strain>
    </source>
</reference>
<sequence>MYLDYYLSTLIWIIMIPVGLYAFIHALLQRADAFTAVDKLTKPAWCAITGVGALLLVVSVGGPVASFAILWLVAVCAVLVYLVDVRPKVTEVQQGGRW</sequence>
<dbReference type="InterPro" id="IPR019662">
    <property type="entry name" value="DUF2516"/>
</dbReference>